<protein>
    <submittedName>
        <fullName evidence="2 4">Uncharacterized protein</fullName>
    </submittedName>
</protein>
<evidence type="ECO:0000313" key="4">
    <source>
        <dbReference type="WBParaSite" id="NBR_0001625601-mRNA-1"/>
    </source>
</evidence>
<sequence length="122" mass="13655">MGGIRLTRSLPVGVDDSRLPRESLPGLLAIMNLALKEQNRVEKRGKKTKKEKSRMESRSYPSVKLQEEELTERNEDVDLVVEVAHPAIIRQYAAVILANYRLSDLSGGRGSPEINPIDGFIK</sequence>
<dbReference type="Proteomes" id="UP000271162">
    <property type="component" value="Unassembled WGS sequence"/>
</dbReference>
<dbReference type="AlphaFoldDB" id="A0A0N4YHC6"/>
<accession>A0A0N4YHC6</accession>
<evidence type="ECO:0000256" key="1">
    <source>
        <dbReference type="SAM" id="MobiDB-lite"/>
    </source>
</evidence>
<evidence type="ECO:0000313" key="3">
    <source>
        <dbReference type="Proteomes" id="UP000271162"/>
    </source>
</evidence>
<dbReference type="EMBL" id="UYSL01022112">
    <property type="protein sequence ID" value="VDL79852.1"/>
    <property type="molecule type" value="Genomic_DNA"/>
</dbReference>
<keyword evidence="3" id="KW-1185">Reference proteome</keyword>
<organism evidence="4">
    <name type="scientific">Nippostrongylus brasiliensis</name>
    <name type="common">Rat hookworm</name>
    <dbReference type="NCBI Taxonomy" id="27835"/>
    <lineage>
        <taxon>Eukaryota</taxon>
        <taxon>Metazoa</taxon>
        <taxon>Ecdysozoa</taxon>
        <taxon>Nematoda</taxon>
        <taxon>Chromadorea</taxon>
        <taxon>Rhabditida</taxon>
        <taxon>Rhabditina</taxon>
        <taxon>Rhabditomorpha</taxon>
        <taxon>Strongyloidea</taxon>
        <taxon>Heligmosomidae</taxon>
        <taxon>Nippostrongylus</taxon>
    </lineage>
</organism>
<evidence type="ECO:0000313" key="2">
    <source>
        <dbReference type="EMBL" id="VDL79852.1"/>
    </source>
</evidence>
<dbReference type="WBParaSite" id="NBR_0001625601-mRNA-1">
    <property type="protein sequence ID" value="NBR_0001625601-mRNA-1"/>
    <property type="gene ID" value="NBR_0001625601"/>
</dbReference>
<feature type="compositionally biased region" description="Basic residues" evidence="1">
    <location>
        <begin position="43"/>
        <end position="52"/>
    </location>
</feature>
<feature type="region of interest" description="Disordered" evidence="1">
    <location>
        <begin position="39"/>
        <end position="69"/>
    </location>
</feature>
<name>A0A0N4YHC6_NIPBR</name>
<gene>
    <name evidence="2" type="ORF">NBR_LOCUS16257</name>
</gene>
<reference evidence="4" key="1">
    <citation type="submission" date="2017-02" db="UniProtKB">
        <authorList>
            <consortium name="WormBaseParasite"/>
        </authorList>
    </citation>
    <scope>IDENTIFICATION</scope>
</reference>
<reference evidence="2 3" key="2">
    <citation type="submission" date="2018-11" db="EMBL/GenBank/DDBJ databases">
        <authorList>
            <consortium name="Pathogen Informatics"/>
        </authorList>
    </citation>
    <scope>NUCLEOTIDE SEQUENCE [LARGE SCALE GENOMIC DNA]</scope>
</reference>
<proteinExistence type="predicted"/>